<protein>
    <submittedName>
        <fullName evidence="2">Uncharacterized protein</fullName>
    </submittedName>
</protein>
<dbReference type="RefSeq" id="WP_281910308.1">
    <property type="nucleotide sequence ID" value="NZ_AP026966.1"/>
</dbReference>
<evidence type="ECO:0000313" key="2">
    <source>
        <dbReference type="EMBL" id="BDT60911.1"/>
    </source>
</evidence>
<organism evidence="2 3">
    <name type="scientific">Massilia varians</name>
    <dbReference type="NCBI Taxonomy" id="457921"/>
    <lineage>
        <taxon>Bacteria</taxon>
        <taxon>Pseudomonadati</taxon>
        <taxon>Pseudomonadota</taxon>
        <taxon>Betaproteobacteria</taxon>
        <taxon>Burkholderiales</taxon>
        <taxon>Oxalobacteraceae</taxon>
        <taxon>Telluria group</taxon>
        <taxon>Massilia</taxon>
    </lineage>
</organism>
<reference evidence="2" key="1">
    <citation type="submission" date="2022-11" db="EMBL/GenBank/DDBJ databases">
        <title>Isolation and characterization of PLA-degrading bacterium Massilia sp. from Antarctic soil.</title>
        <authorList>
            <person name="Sato K."/>
            <person name="Gomez-Fuentes C."/>
            <person name="Ahmad S.A."/>
            <person name="Zulkharnain A."/>
        </authorList>
    </citation>
    <scope>NUCLEOTIDE SEQUENCE</scope>
    <source>
        <strain evidence="2">N-3</strain>
    </source>
</reference>
<keyword evidence="1" id="KW-0732">Signal</keyword>
<sequence>MRSLHPLIAAACLLAAPLASAAQCGAGGMVMLVAQREGAGGSGGFVSTGAQLSAEVAGHYALSNGRRLELSDLQHDVLATFDNRRQVYLQEVGPHHYASYRGDVQLIWMPEGRADTILLSYPADGKGRFKRGCS</sequence>
<evidence type="ECO:0000313" key="3">
    <source>
        <dbReference type="Proteomes" id="UP001163336"/>
    </source>
</evidence>
<gene>
    <name evidence="2" type="ORF">MasN3_44050</name>
</gene>
<dbReference type="Proteomes" id="UP001163336">
    <property type="component" value="Chromosome"/>
</dbReference>
<feature type="signal peptide" evidence="1">
    <location>
        <begin position="1"/>
        <end position="21"/>
    </location>
</feature>
<accession>A0ABN6TKR3</accession>
<proteinExistence type="predicted"/>
<dbReference type="EMBL" id="AP026966">
    <property type="protein sequence ID" value="BDT60911.1"/>
    <property type="molecule type" value="Genomic_DNA"/>
</dbReference>
<evidence type="ECO:0000256" key="1">
    <source>
        <dbReference type="SAM" id="SignalP"/>
    </source>
</evidence>
<feature type="chain" id="PRO_5047120095" evidence="1">
    <location>
        <begin position="22"/>
        <end position="134"/>
    </location>
</feature>
<keyword evidence="3" id="KW-1185">Reference proteome</keyword>
<name>A0ABN6TKR3_9BURK</name>